<sequence length="623" mass="74122">MEKIFKNLEYKDIHSCLLVNRLWCENSIPILWRTIWNYNTLIASLPKGSKNILSKNKINIINQNSNPPLFNYTKFIKSLSIDEIDKNIGKLLKHHKSPNLNYNKYLVTQEIFKMCMNQIYSLRELAFPHLVRYIPFTIYPGATDCLRYLSELSCSSNIYSEFFYQLSHICHEIQSLNITFNNVISNGLIQLITVQKNLKYLTFEGFDDLEMVIPLLTKHSTNLMELNLYGHLPIPLSFIADYTNLRELVLSFDRHYGFENFEMLQDVSLPRLQILKFSYGGSNQDYLIKFLEWNGKNLEEFTVDGINNDSINLAVAKFCPNLKSLFTVFLKNEIETLKIIFNTCQQLECIRVWCGGEYLPEDVLLKVVANHSPPKFHELKMNYECKGKRLFINWKYQNKDQKNKILPYYEQEDEHEQLNEWLNQEWWIRKRTERLSLLKNRNENERSMGQNEIVRSDEWISRSIGLNRRNERLNERLNERSVEWTGRPIVLNRRLNERRFGDWADRSISIERRNDLLNEQFNERLVEWTDRSVGQNTNEWSNEPTLRDENDKKLNPKEELESFFTNWTNRVPKKSFSLIFISQNCSITTKLEVKKGSVEVIEKYKELGVVKKFEIIDFYDFEL</sequence>
<protein>
    <submittedName>
        <fullName evidence="1">11606_t:CDS:1</fullName>
    </submittedName>
</protein>
<dbReference type="AlphaFoldDB" id="A0A9N8VZV2"/>
<dbReference type="OrthoDB" id="2337857at2759"/>
<reference evidence="1" key="1">
    <citation type="submission" date="2021-06" db="EMBL/GenBank/DDBJ databases">
        <authorList>
            <person name="Kallberg Y."/>
            <person name="Tangrot J."/>
            <person name="Rosling A."/>
        </authorList>
    </citation>
    <scope>NUCLEOTIDE SEQUENCE</scope>
    <source>
        <strain evidence="1">UK204</strain>
    </source>
</reference>
<organism evidence="1 2">
    <name type="scientific">Funneliformis caledonium</name>
    <dbReference type="NCBI Taxonomy" id="1117310"/>
    <lineage>
        <taxon>Eukaryota</taxon>
        <taxon>Fungi</taxon>
        <taxon>Fungi incertae sedis</taxon>
        <taxon>Mucoromycota</taxon>
        <taxon>Glomeromycotina</taxon>
        <taxon>Glomeromycetes</taxon>
        <taxon>Glomerales</taxon>
        <taxon>Glomeraceae</taxon>
        <taxon>Funneliformis</taxon>
    </lineage>
</organism>
<evidence type="ECO:0000313" key="1">
    <source>
        <dbReference type="EMBL" id="CAG8468436.1"/>
    </source>
</evidence>
<dbReference type="InterPro" id="IPR032675">
    <property type="entry name" value="LRR_dom_sf"/>
</dbReference>
<dbReference type="Proteomes" id="UP000789570">
    <property type="component" value="Unassembled WGS sequence"/>
</dbReference>
<accession>A0A9N8VZV2</accession>
<dbReference type="EMBL" id="CAJVPQ010000302">
    <property type="protein sequence ID" value="CAG8468436.1"/>
    <property type="molecule type" value="Genomic_DNA"/>
</dbReference>
<proteinExistence type="predicted"/>
<dbReference type="Gene3D" id="3.80.10.10">
    <property type="entry name" value="Ribonuclease Inhibitor"/>
    <property type="match status" value="1"/>
</dbReference>
<name>A0A9N8VZV2_9GLOM</name>
<keyword evidence="2" id="KW-1185">Reference proteome</keyword>
<evidence type="ECO:0000313" key="2">
    <source>
        <dbReference type="Proteomes" id="UP000789570"/>
    </source>
</evidence>
<comment type="caution">
    <text evidence="1">The sequence shown here is derived from an EMBL/GenBank/DDBJ whole genome shotgun (WGS) entry which is preliminary data.</text>
</comment>
<gene>
    <name evidence="1" type="ORF">FCALED_LOCUS2098</name>
</gene>
<dbReference type="SUPFAM" id="SSF52047">
    <property type="entry name" value="RNI-like"/>
    <property type="match status" value="1"/>
</dbReference>